<evidence type="ECO:0000256" key="3">
    <source>
        <dbReference type="ARBA" id="ARBA00023125"/>
    </source>
</evidence>
<dbReference type="Pfam" id="PF03466">
    <property type="entry name" value="LysR_substrate"/>
    <property type="match status" value="1"/>
</dbReference>
<dbReference type="EMBL" id="JAFBBP010000001">
    <property type="protein sequence ID" value="MBM7494958.1"/>
    <property type="molecule type" value="Genomic_DNA"/>
</dbReference>
<dbReference type="PANTHER" id="PTHR30346">
    <property type="entry name" value="TRANSCRIPTIONAL DUAL REGULATOR HCAR-RELATED"/>
    <property type="match status" value="1"/>
</dbReference>
<evidence type="ECO:0000256" key="2">
    <source>
        <dbReference type="ARBA" id="ARBA00023015"/>
    </source>
</evidence>
<accession>A0ABS2M3E4</accession>
<evidence type="ECO:0000313" key="7">
    <source>
        <dbReference type="Proteomes" id="UP000764837"/>
    </source>
</evidence>
<dbReference type="GO" id="GO:0003677">
    <property type="term" value="F:DNA binding"/>
    <property type="evidence" value="ECO:0007669"/>
    <property type="project" value="UniProtKB-KW"/>
</dbReference>
<evidence type="ECO:0000256" key="4">
    <source>
        <dbReference type="ARBA" id="ARBA00023163"/>
    </source>
</evidence>
<gene>
    <name evidence="6" type="ORF">JOD64_006180</name>
</gene>
<keyword evidence="4" id="KW-0804">Transcription</keyword>
<dbReference type="SUPFAM" id="SSF53850">
    <property type="entry name" value="Periplasmic binding protein-like II"/>
    <property type="match status" value="1"/>
</dbReference>
<name>A0ABS2M3E4_9ACTN</name>
<evidence type="ECO:0000259" key="5">
    <source>
        <dbReference type="PROSITE" id="PS50931"/>
    </source>
</evidence>
<dbReference type="CDD" id="cd08414">
    <property type="entry name" value="PBP2_LTTR_aromatics_like"/>
    <property type="match status" value="1"/>
</dbReference>
<dbReference type="Proteomes" id="UP000764837">
    <property type="component" value="Unassembled WGS sequence"/>
</dbReference>
<comment type="similarity">
    <text evidence="1">Belongs to the LysR transcriptional regulatory family.</text>
</comment>
<dbReference type="InterPro" id="IPR005119">
    <property type="entry name" value="LysR_subst-bd"/>
</dbReference>
<keyword evidence="2" id="KW-0805">Transcription regulation</keyword>
<dbReference type="InterPro" id="IPR036388">
    <property type="entry name" value="WH-like_DNA-bd_sf"/>
</dbReference>
<dbReference type="RefSeq" id="WP_204945470.1">
    <property type="nucleotide sequence ID" value="NZ_JAFBBP010000001.1"/>
</dbReference>
<comment type="caution">
    <text evidence="6">The sequence shown here is derived from an EMBL/GenBank/DDBJ whole genome shotgun (WGS) entry which is preliminary data.</text>
</comment>
<dbReference type="PROSITE" id="PS50931">
    <property type="entry name" value="HTH_LYSR"/>
    <property type="match status" value="1"/>
</dbReference>
<dbReference type="PANTHER" id="PTHR30346:SF0">
    <property type="entry name" value="HCA OPERON TRANSCRIPTIONAL ACTIVATOR HCAR"/>
    <property type="match status" value="1"/>
</dbReference>
<keyword evidence="3 6" id="KW-0238">DNA-binding</keyword>
<evidence type="ECO:0000256" key="1">
    <source>
        <dbReference type="ARBA" id="ARBA00009437"/>
    </source>
</evidence>
<dbReference type="InterPro" id="IPR036390">
    <property type="entry name" value="WH_DNA-bd_sf"/>
</dbReference>
<protein>
    <submittedName>
        <fullName evidence="6">DNA-binding transcriptional LysR family regulator</fullName>
    </submittedName>
</protein>
<dbReference type="InterPro" id="IPR000847">
    <property type="entry name" value="LysR_HTH_N"/>
</dbReference>
<sequence>MELRDIEIFLALAEELHFGRTAERLRITPARVSQSIKKQERRVGAALFDRTTRTVRLTPLGVRLHQQLSAGYRQITEAIEDAAATTGTVTGVVRLGCMGAQAWTIKALVDRFRVRHPAADLRLREIHPTAPLDELRSGDVDVALVWLPLHEPDLTVGPVVHTSNILLAMSAGHPLAARESVCLEDLGDCTVVDLPALPRSMEEVFHPLHTPSGRSIPRGPTVTSWHEILSTVAAGEVVSGSAGEALSFYPWPGIVYAPIRDAPPCRWALVWRTVNETPAVRALAAAVDST</sequence>
<reference evidence="6 7" key="1">
    <citation type="submission" date="2021-01" db="EMBL/GenBank/DDBJ databases">
        <title>Sequencing the genomes of 1000 actinobacteria strains.</title>
        <authorList>
            <person name="Klenk H.-P."/>
        </authorList>
    </citation>
    <scope>NUCLEOTIDE SEQUENCE [LARGE SCALE GENOMIC DNA]</scope>
    <source>
        <strain evidence="6 7">DSM 100204</strain>
    </source>
</reference>
<dbReference type="Gene3D" id="1.10.10.10">
    <property type="entry name" value="Winged helix-like DNA-binding domain superfamily/Winged helix DNA-binding domain"/>
    <property type="match status" value="1"/>
</dbReference>
<evidence type="ECO:0000313" key="6">
    <source>
        <dbReference type="EMBL" id="MBM7494958.1"/>
    </source>
</evidence>
<proteinExistence type="inferred from homology"/>
<dbReference type="Gene3D" id="3.40.190.10">
    <property type="entry name" value="Periplasmic binding protein-like II"/>
    <property type="match status" value="2"/>
</dbReference>
<feature type="domain" description="HTH lysR-type" evidence="5">
    <location>
        <begin position="1"/>
        <end position="58"/>
    </location>
</feature>
<keyword evidence="7" id="KW-1185">Reference proteome</keyword>
<organism evidence="6 7">
    <name type="scientific">Micromonospora luteifusca</name>
    <dbReference type="NCBI Taxonomy" id="709860"/>
    <lineage>
        <taxon>Bacteria</taxon>
        <taxon>Bacillati</taxon>
        <taxon>Actinomycetota</taxon>
        <taxon>Actinomycetes</taxon>
        <taxon>Micromonosporales</taxon>
        <taxon>Micromonosporaceae</taxon>
        <taxon>Micromonospora</taxon>
    </lineage>
</organism>
<dbReference type="Pfam" id="PF00126">
    <property type="entry name" value="HTH_1"/>
    <property type="match status" value="1"/>
</dbReference>
<dbReference type="SUPFAM" id="SSF46785">
    <property type="entry name" value="Winged helix' DNA-binding domain"/>
    <property type="match status" value="1"/>
</dbReference>